<dbReference type="EMBL" id="CP101740">
    <property type="protein sequence ID" value="UUL83816.1"/>
    <property type="molecule type" value="Genomic_DNA"/>
</dbReference>
<accession>A0ABY5LD46</accession>
<dbReference type="Proteomes" id="UP001058533">
    <property type="component" value="Chromosome"/>
</dbReference>
<protein>
    <submittedName>
        <fullName evidence="1">Uncharacterized protein</fullName>
    </submittedName>
</protein>
<evidence type="ECO:0000313" key="1">
    <source>
        <dbReference type="EMBL" id="UUL83816.1"/>
    </source>
</evidence>
<evidence type="ECO:0000313" key="2">
    <source>
        <dbReference type="Proteomes" id="UP001058533"/>
    </source>
</evidence>
<dbReference type="RefSeq" id="WP_256507652.1">
    <property type="nucleotide sequence ID" value="NZ_CP101740.1"/>
</dbReference>
<gene>
    <name evidence="1" type="ORF">NMP03_06375</name>
</gene>
<name>A0ABY5LD46_9SPHN</name>
<keyword evidence="2" id="KW-1185">Reference proteome</keyword>
<sequence length="86" mass="8544">MNDMLDERLQGLAAAHAPVALDGLEARVLGAITERRTATRMAGYAAAAALGVGIASAALPPRAAVAAPPAPLLGHSPLAPSALLLE</sequence>
<organism evidence="1 2">
    <name type="scientific">Sphingomonas qomolangmaensis</name>
    <dbReference type="NCBI Taxonomy" id="2918765"/>
    <lineage>
        <taxon>Bacteria</taxon>
        <taxon>Pseudomonadati</taxon>
        <taxon>Pseudomonadota</taxon>
        <taxon>Alphaproteobacteria</taxon>
        <taxon>Sphingomonadales</taxon>
        <taxon>Sphingomonadaceae</taxon>
        <taxon>Sphingomonas</taxon>
    </lineage>
</organism>
<proteinExistence type="predicted"/>
<reference evidence="1" key="1">
    <citation type="submission" date="2022-07" db="EMBL/GenBank/DDBJ databases">
        <title>Sphingomonas sp. nov., a novel bacterium isolated from the north slope of the Mount Everest.</title>
        <authorList>
            <person name="Cui X."/>
            <person name="Liu Y."/>
        </authorList>
    </citation>
    <scope>NUCLEOTIDE SEQUENCE</scope>
    <source>
        <strain evidence="1">S5-59</strain>
    </source>
</reference>